<comment type="caution">
    <text evidence="1">The sequence shown here is derived from an EMBL/GenBank/DDBJ whole genome shotgun (WGS) entry which is preliminary data.</text>
</comment>
<dbReference type="EMBL" id="QGLR01000002">
    <property type="protein sequence ID" value="PXZ08688.1"/>
    <property type="molecule type" value="Genomic_DNA"/>
</dbReference>
<protein>
    <submittedName>
        <fullName evidence="1">Uncharacterized protein</fullName>
    </submittedName>
</protein>
<accession>A0A2V4EVV7</accession>
<dbReference type="Proteomes" id="UP000247932">
    <property type="component" value="Unassembled WGS sequence"/>
</dbReference>
<evidence type="ECO:0000313" key="2">
    <source>
        <dbReference type="Proteomes" id="UP000247932"/>
    </source>
</evidence>
<keyword evidence="2" id="KW-1185">Reference proteome</keyword>
<evidence type="ECO:0000313" key="1">
    <source>
        <dbReference type="EMBL" id="PXZ08688.1"/>
    </source>
</evidence>
<dbReference type="AlphaFoldDB" id="A0A2V4EVV7"/>
<name>A0A2V4EVV7_9GAMM</name>
<organism evidence="1 2">
    <name type="scientific">Gilliamella apicola</name>
    <dbReference type="NCBI Taxonomy" id="1196095"/>
    <lineage>
        <taxon>Bacteria</taxon>
        <taxon>Pseudomonadati</taxon>
        <taxon>Pseudomonadota</taxon>
        <taxon>Gammaproteobacteria</taxon>
        <taxon>Orbales</taxon>
        <taxon>Orbaceae</taxon>
        <taxon>Gilliamella</taxon>
    </lineage>
</organism>
<dbReference type="RefSeq" id="WP_110432328.1">
    <property type="nucleotide sequence ID" value="NZ_QGLR01000002.1"/>
</dbReference>
<reference evidence="1 2" key="1">
    <citation type="submission" date="2018-05" db="EMBL/GenBank/DDBJ databases">
        <title>Reference genomes for bee gut microbiota database.</title>
        <authorList>
            <person name="Ellegaard K.M."/>
        </authorList>
    </citation>
    <scope>NUCLEOTIDE SEQUENCE [LARGE SCALE GENOMIC DNA]</scope>
    <source>
        <strain evidence="1 2">ESL0182</strain>
    </source>
</reference>
<proteinExistence type="predicted"/>
<gene>
    <name evidence="1" type="ORF">DKK70_00825</name>
</gene>
<sequence>MGVQLNQNASENIRKSYDIANISYPFDKPYVRNKSSCSEYIDNLLRIKLSENAHTAGSDIFAANNGVLDEGGSLTTVGGNIKGVGASCHIVYRNIALSQFINHKQSNHSITA</sequence>